<proteinExistence type="predicted"/>
<organism evidence="1">
    <name type="scientific">Zooxanthella nutricula</name>
    <dbReference type="NCBI Taxonomy" id="1333877"/>
    <lineage>
        <taxon>Eukaryota</taxon>
        <taxon>Sar</taxon>
        <taxon>Alveolata</taxon>
        <taxon>Dinophyceae</taxon>
        <taxon>Peridiniales</taxon>
        <taxon>Peridiniales incertae sedis</taxon>
        <taxon>Zooxanthella</taxon>
    </lineage>
</organism>
<sequence length="166" mass="17495">MQRAPQQRPSGGAGIREGAAPCSLPPMAGQLFGQILVEAKADIVRYRAAALPAMQSALSGVRARAAAASQQPTALLAAPTAPVPALAHPWGVQWPGKADVRTCAVDFKAIAGAFKMWQGFTIVPDDEMSRELAVVMEGASAAPEVPDSQLTEEGLLHRRIFAAMRR</sequence>
<name>A0A7S2H7K9_9DINO</name>
<gene>
    <name evidence="1" type="ORF">BRAN1462_LOCUS626</name>
</gene>
<reference evidence="1" key="1">
    <citation type="submission" date="2021-01" db="EMBL/GenBank/DDBJ databases">
        <authorList>
            <person name="Corre E."/>
            <person name="Pelletier E."/>
            <person name="Niang G."/>
            <person name="Scheremetjew M."/>
            <person name="Finn R."/>
            <person name="Kale V."/>
            <person name="Holt S."/>
            <person name="Cochrane G."/>
            <person name="Meng A."/>
            <person name="Brown T."/>
            <person name="Cohen L."/>
        </authorList>
    </citation>
    <scope>NUCLEOTIDE SEQUENCE</scope>
    <source>
        <strain evidence="1">RCC3387</strain>
    </source>
</reference>
<dbReference type="AlphaFoldDB" id="A0A7S2H7K9"/>
<evidence type="ECO:0000313" key="1">
    <source>
        <dbReference type="EMBL" id="CAD9482345.1"/>
    </source>
</evidence>
<accession>A0A7S2H7K9</accession>
<protein>
    <submittedName>
        <fullName evidence="1">Uncharacterized protein</fullName>
    </submittedName>
</protein>
<dbReference type="EMBL" id="HBGW01000950">
    <property type="protein sequence ID" value="CAD9482345.1"/>
    <property type="molecule type" value="Transcribed_RNA"/>
</dbReference>